<protein>
    <submittedName>
        <fullName evidence="1">Uncharacterized protein</fullName>
    </submittedName>
</protein>
<keyword evidence="2" id="KW-1185">Reference proteome</keyword>
<evidence type="ECO:0000313" key="2">
    <source>
        <dbReference type="Proteomes" id="UP000798662"/>
    </source>
</evidence>
<comment type="caution">
    <text evidence="1">The sequence shown here is derived from an EMBL/GenBank/DDBJ whole genome shotgun (WGS) entry which is preliminary data.</text>
</comment>
<evidence type="ECO:0000313" key="1">
    <source>
        <dbReference type="EMBL" id="KAK1857655.1"/>
    </source>
</evidence>
<organism evidence="1 2">
    <name type="scientific">Pyropia yezoensis</name>
    <name type="common">Susabi-nori</name>
    <name type="synonym">Porphyra yezoensis</name>
    <dbReference type="NCBI Taxonomy" id="2788"/>
    <lineage>
        <taxon>Eukaryota</taxon>
        <taxon>Rhodophyta</taxon>
        <taxon>Bangiophyceae</taxon>
        <taxon>Bangiales</taxon>
        <taxon>Bangiaceae</taxon>
        <taxon>Pyropia</taxon>
    </lineage>
</organism>
<dbReference type="Proteomes" id="UP000798662">
    <property type="component" value="Chromosome 1"/>
</dbReference>
<proteinExistence type="predicted"/>
<reference evidence="1" key="1">
    <citation type="submission" date="2019-11" db="EMBL/GenBank/DDBJ databases">
        <title>Nori genome reveals adaptations in red seaweeds to the harsh intertidal environment.</title>
        <authorList>
            <person name="Wang D."/>
            <person name="Mao Y."/>
        </authorList>
    </citation>
    <scope>NUCLEOTIDE SEQUENCE</scope>
    <source>
        <tissue evidence="1">Gametophyte</tissue>
    </source>
</reference>
<gene>
    <name evidence="1" type="ORF">I4F81_000271</name>
</gene>
<dbReference type="EMBL" id="CM020618">
    <property type="protein sequence ID" value="KAK1857655.1"/>
    <property type="molecule type" value="Genomic_DNA"/>
</dbReference>
<name>A0ACC3BID5_PYRYE</name>
<sequence length="187" mass="19231">MEWVELLPFGASIPSVQAALGAALARTHADVTSPDGGYGFGVPTYLGATALDNRPSDDWADFFLTRRLRPALAAATAAHGGGPVAVDPASWYGDAEFDLAVSRLYGALGTPFAAAYAAAAGWGGRGEAAAVTGGRALRGRLYTAYQSVNQLNLHGAGYGREGGSGGGEYERAVRLLGEVVRGARDVM</sequence>
<accession>A0ACC3BID5</accession>